<evidence type="ECO:0000313" key="2">
    <source>
        <dbReference type="EMBL" id="GJU04118.1"/>
    </source>
</evidence>
<feature type="compositionally biased region" description="Acidic residues" evidence="1">
    <location>
        <begin position="49"/>
        <end position="95"/>
    </location>
</feature>
<organism evidence="2 3">
    <name type="scientific">Tanacetum coccineum</name>
    <dbReference type="NCBI Taxonomy" id="301880"/>
    <lineage>
        <taxon>Eukaryota</taxon>
        <taxon>Viridiplantae</taxon>
        <taxon>Streptophyta</taxon>
        <taxon>Embryophyta</taxon>
        <taxon>Tracheophyta</taxon>
        <taxon>Spermatophyta</taxon>
        <taxon>Magnoliopsida</taxon>
        <taxon>eudicotyledons</taxon>
        <taxon>Gunneridae</taxon>
        <taxon>Pentapetalae</taxon>
        <taxon>asterids</taxon>
        <taxon>campanulids</taxon>
        <taxon>Asterales</taxon>
        <taxon>Asteraceae</taxon>
        <taxon>Asteroideae</taxon>
        <taxon>Anthemideae</taxon>
        <taxon>Anthemidinae</taxon>
        <taxon>Tanacetum</taxon>
    </lineage>
</organism>
<feature type="region of interest" description="Disordered" evidence="1">
    <location>
        <begin position="1"/>
        <end position="95"/>
    </location>
</feature>
<protein>
    <submittedName>
        <fullName evidence="2">Uncharacterized protein</fullName>
    </submittedName>
</protein>
<dbReference type="EMBL" id="BQNB010021218">
    <property type="protein sequence ID" value="GJU04118.1"/>
    <property type="molecule type" value="Genomic_DNA"/>
</dbReference>
<reference evidence="2" key="1">
    <citation type="journal article" date="2022" name="Int. J. Mol. Sci.">
        <title>Draft Genome of Tanacetum Coccineum: Genomic Comparison of Closely Related Tanacetum-Family Plants.</title>
        <authorList>
            <person name="Yamashiro T."/>
            <person name="Shiraishi A."/>
            <person name="Nakayama K."/>
            <person name="Satake H."/>
        </authorList>
    </citation>
    <scope>NUCLEOTIDE SEQUENCE</scope>
</reference>
<comment type="caution">
    <text evidence="2">The sequence shown here is derived from an EMBL/GenBank/DDBJ whole genome shotgun (WGS) entry which is preliminary data.</text>
</comment>
<sequence>MSDSEESGITYKTVSSPYEDLSDIDYVLGSEEPGHAPPSPDYVPGPEHADDEISDPDADPEEDDDEDPEEDPIDYPADGGDDGDDEMDIEEDEDDYMDIEADEVGRGMTMMRGGTTEPFRGLMSMLPHQPPPPAYRMTARISKSRANLLFQHGLILGERGQTERLNLPPPDGLGIALGPRYKVGESSAAAAARPAGGLRADYGFVATMDREIMRETREDKFGYVVSRFTGMRFVGRLTGSSSLYWIQRVNSLADHKRQRVISDLLETDRKRREEMRELRAADRTRQQQLIQTLTAMQTLQRETIPLQGLVATCRGGPVGGLAQPELPEEAGSSS</sequence>
<gene>
    <name evidence="2" type="ORF">Tco_1114456</name>
</gene>
<reference evidence="2" key="2">
    <citation type="submission" date="2022-01" db="EMBL/GenBank/DDBJ databases">
        <authorList>
            <person name="Yamashiro T."/>
            <person name="Shiraishi A."/>
            <person name="Satake H."/>
            <person name="Nakayama K."/>
        </authorList>
    </citation>
    <scope>NUCLEOTIDE SEQUENCE</scope>
</reference>
<name>A0ABQ5IV60_9ASTR</name>
<keyword evidence="3" id="KW-1185">Reference proteome</keyword>
<accession>A0ABQ5IV60</accession>
<proteinExistence type="predicted"/>
<evidence type="ECO:0000256" key="1">
    <source>
        <dbReference type="SAM" id="MobiDB-lite"/>
    </source>
</evidence>
<evidence type="ECO:0000313" key="3">
    <source>
        <dbReference type="Proteomes" id="UP001151760"/>
    </source>
</evidence>
<dbReference type="Proteomes" id="UP001151760">
    <property type="component" value="Unassembled WGS sequence"/>
</dbReference>